<gene>
    <name evidence="1" type="ORF">MMDA13_gp29</name>
</gene>
<evidence type="ECO:0000313" key="2">
    <source>
        <dbReference type="Proteomes" id="UP000515820"/>
    </source>
</evidence>
<name>A0A7G3PLT1_9CAUD</name>
<reference evidence="1 2" key="1">
    <citation type="journal article" date="2020" name="Viruses">
        <title>Characterization of vB_StuS_MMDA13, a Newly Discovered Bacteriophage Infecting the Agar-Degrading Species Sphingomonas turrisvirgatae.</title>
        <authorList>
            <person name="Marmo P."/>
            <person name="Thaller M.C."/>
            <person name="Di Lallo G."/>
            <person name="Henrici De Angelis L."/>
            <person name="Poerio N."/>
            <person name="De Santis F."/>
            <person name="Fraziano M."/>
            <person name="Migliore L."/>
            <person name="D'Andrea M.M."/>
        </authorList>
    </citation>
    <scope>NUCLEOTIDE SEQUENCE [LARGE SCALE GENOMIC DNA]</scope>
</reference>
<accession>A0A7G3PLT1</accession>
<proteinExistence type="predicted"/>
<evidence type="ECO:0000313" key="1">
    <source>
        <dbReference type="EMBL" id="QHB80462.1"/>
    </source>
</evidence>
<dbReference type="EMBL" id="MN820898">
    <property type="protein sequence ID" value="QHB80462.1"/>
    <property type="molecule type" value="Genomic_DNA"/>
</dbReference>
<sequence>MSPKSYPRPHSLKRSITLNTMLYVCKTSLRHSHLHRRMQIAIVIDRYGKTWKSPVIKKLVEKYGAHEC</sequence>
<dbReference type="Proteomes" id="UP000515820">
    <property type="component" value="Segment"/>
</dbReference>
<organism evidence="1 2">
    <name type="scientific">Sphingomonas phage vB_StuS_MMDA13</name>
    <dbReference type="NCBI Taxonomy" id="2686378"/>
    <lineage>
        <taxon>Viruses</taxon>
        <taxon>Duplodnaviria</taxon>
        <taxon>Heunggongvirae</taxon>
        <taxon>Uroviricota</taxon>
        <taxon>Caudoviricetes</taxon>
        <taxon>Queuovirinae</taxon>
        <taxon>Torvergatavirus</taxon>
        <taxon>Torvergatavirus MMDA13</taxon>
    </lineage>
</organism>
<protein>
    <submittedName>
        <fullName evidence="1">Uncharacterized protein</fullName>
    </submittedName>
</protein>
<keyword evidence="2" id="KW-1185">Reference proteome</keyword>